<evidence type="ECO:0000256" key="1">
    <source>
        <dbReference type="ARBA" id="ARBA00022741"/>
    </source>
</evidence>
<dbReference type="PANTHER" id="PTHR20873:SF0">
    <property type="entry name" value="L-SERYL-TRNA(SEC) KINASE"/>
    <property type="match status" value="1"/>
</dbReference>
<reference evidence="3" key="1">
    <citation type="submission" date="2021-06" db="EMBL/GenBank/DDBJ databases">
        <authorList>
            <person name="Hodson N. C."/>
            <person name="Mongue J. A."/>
            <person name="Jaron S. K."/>
        </authorList>
    </citation>
    <scope>NUCLEOTIDE SEQUENCE</scope>
</reference>
<dbReference type="GO" id="GO:0016301">
    <property type="term" value="F:kinase activity"/>
    <property type="evidence" value="ECO:0007669"/>
    <property type="project" value="TreeGrafter"/>
</dbReference>
<comment type="caution">
    <text evidence="3">The sequence shown here is derived from an EMBL/GenBank/DDBJ whole genome shotgun (WGS) entry which is preliminary data.</text>
</comment>
<dbReference type="PANTHER" id="PTHR20873">
    <property type="entry name" value="L-SERYL-TRNA(SEC) KINASE"/>
    <property type="match status" value="1"/>
</dbReference>
<dbReference type="Pfam" id="PF08433">
    <property type="entry name" value="KTI12"/>
    <property type="match status" value="1"/>
</dbReference>
<organism evidence="3 4">
    <name type="scientific">Allacma fusca</name>
    <dbReference type="NCBI Taxonomy" id="39272"/>
    <lineage>
        <taxon>Eukaryota</taxon>
        <taxon>Metazoa</taxon>
        <taxon>Ecdysozoa</taxon>
        <taxon>Arthropoda</taxon>
        <taxon>Hexapoda</taxon>
        <taxon>Collembola</taxon>
        <taxon>Symphypleona</taxon>
        <taxon>Sminthuridae</taxon>
        <taxon>Allacma</taxon>
    </lineage>
</organism>
<dbReference type="OrthoDB" id="9972657at2759"/>
<dbReference type="GO" id="GO:0005524">
    <property type="term" value="F:ATP binding"/>
    <property type="evidence" value="ECO:0007669"/>
    <property type="project" value="UniProtKB-KW"/>
</dbReference>
<dbReference type="InterPro" id="IPR052648">
    <property type="entry name" value="Ser-tRNA(Sec)_kinase"/>
</dbReference>
<dbReference type="EMBL" id="CAJVCH010569296">
    <property type="protein sequence ID" value="CAG7833254.1"/>
    <property type="molecule type" value="Genomic_DNA"/>
</dbReference>
<proteinExistence type="predicted"/>
<evidence type="ECO:0000313" key="4">
    <source>
        <dbReference type="Proteomes" id="UP000708208"/>
    </source>
</evidence>
<dbReference type="GO" id="GO:0000049">
    <property type="term" value="F:tRNA binding"/>
    <property type="evidence" value="ECO:0007669"/>
    <property type="project" value="TreeGrafter"/>
</dbReference>
<protein>
    <submittedName>
        <fullName evidence="3">Uncharacterized protein</fullName>
    </submittedName>
</protein>
<dbReference type="Proteomes" id="UP000708208">
    <property type="component" value="Unassembled WGS sequence"/>
</dbReference>
<accession>A0A8J2LIG4</accession>
<name>A0A8J2LIG4_9HEXA</name>
<keyword evidence="2" id="KW-0067">ATP-binding</keyword>
<evidence type="ECO:0000313" key="3">
    <source>
        <dbReference type="EMBL" id="CAG7833254.1"/>
    </source>
</evidence>
<dbReference type="InterPro" id="IPR013641">
    <property type="entry name" value="KTI12/PSTK"/>
</dbReference>
<evidence type="ECO:0000256" key="2">
    <source>
        <dbReference type="ARBA" id="ARBA00022840"/>
    </source>
</evidence>
<keyword evidence="4" id="KW-1185">Reference proteome</keyword>
<dbReference type="AlphaFoldDB" id="A0A8J2LIG4"/>
<keyword evidence="1" id="KW-0547">Nucleotide-binding</keyword>
<gene>
    <name evidence="3" type="ORF">AFUS01_LOCUS42893</name>
</gene>
<sequence>MSCTVKKLSIVTLMGLPGSGKTTLAGKIRAAFEEKNLAKNLRKNFVSCVNYLASTLLNKEGNSDLTLSGDTDDVINGNKFVEKAQQTLLELTRESCAYENGFIVVDDNNYYRSMRNDFYQVAKSLECSYCVLYVKCSADVSKQRNVNRPVECQVKDEVIDDMSSRLEEPDPMNNPCDLFCIQYPTDGDIGEEFDLSVKTLLEHSLLNPVIYQPPPDRSGDRRVCSENEIHQADLVLRKWINSQLVISSFTGKQSSVSRKNYSQELNTKKSLVLKKLKSGEYKTIADATQDVEFSREIISLVKITDCNGS</sequence>